<evidence type="ECO:0000256" key="1">
    <source>
        <dbReference type="SAM" id="MobiDB-lite"/>
    </source>
</evidence>
<reference evidence="3" key="1">
    <citation type="submission" date="2018-08" db="EMBL/GenBank/DDBJ databases">
        <authorList>
            <person name="Im W.T."/>
        </authorList>
    </citation>
    <scope>NUCLEOTIDE SEQUENCE [LARGE SCALE GENOMIC DNA]</scope>
    <source>
        <strain evidence="3">LA-28</strain>
    </source>
</reference>
<gene>
    <name evidence="2" type="ORF">DY251_05055</name>
</gene>
<protein>
    <submittedName>
        <fullName evidence="2">Uncharacterized protein</fullName>
    </submittedName>
</protein>
<feature type="region of interest" description="Disordered" evidence="1">
    <location>
        <begin position="1"/>
        <end position="26"/>
    </location>
</feature>
<dbReference type="EMBL" id="QURN01000004">
    <property type="protein sequence ID" value="RFC68352.1"/>
    <property type="molecule type" value="Genomic_DNA"/>
</dbReference>
<comment type="caution">
    <text evidence="2">The sequence shown here is derived from an EMBL/GenBank/DDBJ whole genome shotgun (WGS) entry which is preliminary data.</text>
</comment>
<dbReference type="AlphaFoldDB" id="A0A371XGJ2"/>
<keyword evidence="3" id="KW-1185">Reference proteome</keyword>
<evidence type="ECO:0000313" key="2">
    <source>
        <dbReference type="EMBL" id="RFC68352.1"/>
    </source>
</evidence>
<dbReference type="Proteomes" id="UP000262379">
    <property type="component" value="Unassembled WGS sequence"/>
</dbReference>
<proteinExistence type="predicted"/>
<sequence length="68" mass="7516">MSKGGKADFGNGEGHQSSPFLHDKESLNAEFEERAAILEFDADFSRREAERRARLEIYGSDDAEGGPL</sequence>
<evidence type="ECO:0000313" key="3">
    <source>
        <dbReference type="Proteomes" id="UP000262379"/>
    </source>
</evidence>
<organism evidence="2 3">
    <name type="scientific">Mesorhizobium denitrificans</name>
    <dbReference type="NCBI Taxonomy" id="2294114"/>
    <lineage>
        <taxon>Bacteria</taxon>
        <taxon>Pseudomonadati</taxon>
        <taxon>Pseudomonadota</taxon>
        <taxon>Alphaproteobacteria</taxon>
        <taxon>Hyphomicrobiales</taxon>
        <taxon>Phyllobacteriaceae</taxon>
        <taxon>Mesorhizobium</taxon>
    </lineage>
</organism>
<accession>A0A371XGJ2</accession>
<name>A0A371XGJ2_9HYPH</name>